<dbReference type="PROSITE" id="PS51464">
    <property type="entry name" value="SIS"/>
    <property type="match status" value="1"/>
</dbReference>
<proteinExistence type="inferred from homology"/>
<dbReference type="PANTHER" id="PTHR43443">
    <property type="entry name" value="3-HEXULOSE-6-PHOSPHATE ISOMERASE"/>
    <property type="match status" value="1"/>
</dbReference>
<dbReference type="EMBL" id="CP104064">
    <property type="protein sequence ID" value="WAH36276.1"/>
    <property type="molecule type" value="Genomic_DNA"/>
</dbReference>
<name>A0ABY6Z1P8_9BACL</name>
<evidence type="ECO:0000313" key="5">
    <source>
        <dbReference type="Proteomes" id="UP001164803"/>
    </source>
</evidence>
<dbReference type="RefSeq" id="WP_268043600.1">
    <property type="nucleotide sequence ID" value="NZ_CP104064.1"/>
</dbReference>
<evidence type="ECO:0000313" key="4">
    <source>
        <dbReference type="EMBL" id="WAH39403.1"/>
    </source>
</evidence>
<evidence type="ECO:0000313" key="3">
    <source>
        <dbReference type="EMBL" id="WAH36276.1"/>
    </source>
</evidence>
<geneLocation type="plasmid" evidence="4 5">
    <name>unnamed1</name>
</geneLocation>
<organism evidence="3 5">
    <name type="scientific">Alicyclobacillus dauci</name>
    <dbReference type="NCBI Taxonomy" id="1475485"/>
    <lineage>
        <taxon>Bacteria</taxon>
        <taxon>Bacillati</taxon>
        <taxon>Bacillota</taxon>
        <taxon>Bacilli</taxon>
        <taxon>Bacillales</taxon>
        <taxon>Alicyclobacillaceae</taxon>
        <taxon>Alicyclobacillus</taxon>
    </lineage>
</organism>
<evidence type="ECO:0000256" key="1">
    <source>
        <dbReference type="ARBA" id="ARBA00009235"/>
    </source>
</evidence>
<gene>
    <name evidence="3" type="primary">hxlB</name>
    <name evidence="3" type="ORF">NZD86_18895</name>
    <name evidence="4" type="ORF">NZD86_23125</name>
</gene>
<accession>A0ABY6Z1P8</accession>
<dbReference type="PANTHER" id="PTHR43443:SF1">
    <property type="entry name" value="3-HEXULOSE-6-PHOSPHATE ISOMERASE"/>
    <property type="match status" value="1"/>
</dbReference>
<dbReference type="Gene3D" id="3.40.50.10490">
    <property type="entry name" value="Glucose-6-phosphate isomerase like protein, domain 1"/>
    <property type="match status" value="1"/>
</dbReference>
<dbReference type="Pfam" id="PF01380">
    <property type="entry name" value="SIS"/>
    <property type="match status" value="1"/>
</dbReference>
<reference evidence="3" key="1">
    <citation type="submission" date="2022-08" db="EMBL/GenBank/DDBJ databases">
        <title>Alicyclobacillus dauci DSM2870, complete genome.</title>
        <authorList>
            <person name="Wang Q."/>
            <person name="Cai R."/>
            <person name="Wang Z."/>
        </authorList>
    </citation>
    <scope>NUCLEOTIDE SEQUENCE</scope>
    <source>
        <strain evidence="3">DSM 28700</strain>
        <plasmid evidence="4">unnamed1</plasmid>
    </source>
</reference>
<dbReference type="SUPFAM" id="SSF53697">
    <property type="entry name" value="SIS domain"/>
    <property type="match status" value="1"/>
</dbReference>
<dbReference type="CDD" id="cd05005">
    <property type="entry name" value="SIS_PHI"/>
    <property type="match status" value="1"/>
</dbReference>
<protein>
    <submittedName>
        <fullName evidence="3">6-phospho-3-hexuloisomerase</fullName>
    </submittedName>
</protein>
<keyword evidence="5" id="KW-1185">Reference proteome</keyword>
<sequence>MQMKDYASAVVLELTRTMQTISDEELTDLTAKIISAQKVFVAGAGRSGLMAKAFAMRLMHLGIHAYVVGESVTPQFSEGDLLIVGSGSGETKSLVAMAEKAKSLRGSVALVTTASTSSIGRLSDVVIHIHAQAKQETGDGSTTIQPMGSLFEQSLLILYDSLVLGLMEQRNETTQTMFARHANLE</sequence>
<dbReference type="InterPro" id="IPR001347">
    <property type="entry name" value="SIS_dom"/>
</dbReference>
<evidence type="ECO:0000259" key="2">
    <source>
        <dbReference type="PROSITE" id="PS51464"/>
    </source>
</evidence>
<dbReference type="InterPro" id="IPR017552">
    <property type="entry name" value="PHI/rmpB"/>
</dbReference>
<comment type="similarity">
    <text evidence="1">Belongs to the SIS family. PHI subfamily.</text>
</comment>
<dbReference type="Proteomes" id="UP001164803">
    <property type="component" value="Plasmid unnamed1"/>
</dbReference>
<feature type="domain" description="SIS" evidence="2">
    <location>
        <begin position="29"/>
        <end position="172"/>
    </location>
</feature>
<dbReference type="InterPro" id="IPR046348">
    <property type="entry name" value="SIS_dom_sf"/>
</dbReference>
<dbReference type="Proteomes" id="UP001164803">
    <property type="component" value="Chromosome"/>
</dbReference>
<dbReference type="EMBL" id="CP104065">
    <property type="protein sequence ID" value="WAH39403.1"/>
    <property type="molecule type" value="Genomic_DNA"/>
</dbReference>
<keyword evidence="4" id="KW-0614">Plasmid</keyword>
<dbReference type="NCBIfam" id="TIGR03127">
    <property type="entry name" value="RuMP_HxlB"/>
    <property type="match status" value="1"/>
</dbReference>